<protein>
    <submittedName>
        <fullName evidence="1">Uncharacterized protein</fullName>
    </submittedName>
</protein>
<reference evidence="1 2" key="1">
    <citation type="submission" date="2016-03" db="EMBL/GenBank/DDBJ databases">
        <title>EvidentialGene: Evidence-directed Construction of Genes on Genomes.</title>
        <authorList>
            <person name="Gilbert D.G."/>
            <person name="Choi J.-H."/>
            <person name="Mockaitis K."/>
            <person name="Colbourne J."/>
            <person name="Pfrender M."/>
        </authorList>
    </citation>
    <scope>NUCLEOTIDE SEQUENCE [LARGE SCALE GENOMIC DNA]</scope>
    <source>
        <strain evidence="1 2">Xinb3</strain>
        <tissue evidence="1">Complete organism</tissue>
    </source>
</reference>
<comment type="caution">
    <text evidence="1">The sequence shown here is derived from an EMBL/GenBank/DDBJ whole genome shotgun (WGS) entry which is preliminary data.</text>
</comment>
<dbReference type="Proteomes" id="UP000076858">
    <property type="component" value="Unassembled WGS sequence"/>
</dbReference>
<evidence type="ECO:0000313" key="2">
    <source>
        <dbReference type="Proteomes" id="UP000076858"/>
    </source>
</evidence>
<name>A0A162DDK2_9CRUS</name>
<proteinExistence type="predicted"/>
<sequence length="56" mass="6537">MVKCGSVPPWTNCGLTRAGWPPKLRSRPQFTRTIKFPIRVFVQNNLLCEFKLKLFD</sequence>
<accession>A0A162DDK2</accession>
<organism evidence="1 2">
    <name type="scientific">Daphnia magna</name>
    <dbReference type="NCBI Taxonomy" id="35525"/>
    <lineage>
        <taxon>Eukaryota</taxon>
        <taxon>Metazoa</taxon>
        <taxon>Ecdysozoa</taxon>
        <taxon>Arthropoda</taxon>
        <taxon>Crustacea</taxon>
        <taxon>Branchiopoda</taxon>
        <taxon>Diplostraca</taxon>
        <taxon>Cladocera</taxon>
        <taxon>Anomopoda</taxon>
        <taxon>Daphniidae</taxon>
        <taxon>Daphnia</taxon>
    </lineage>
</organism>
<gene>
    <name evidence="1" type="ORF">APZ42_025262</name>
</gene>
<dbReference type="EMBL" id="LRGB01001852">
    <property type="protein sequence ID" value="KZS10304.1"/>
    <property type="molecule type" value="Genomic_DNA"/>
</dbReference>
<keyword evidence="2" id="KW-1185">Reference proteome</keyword>
<dbReference type="AlphaFoldDB" id="A0A162DDK2"/>
<evidence type="ECO:0000313" key="1">
    <source>
        <dbReference type="EMBL" id="KZS10304.1"/>
    </source>
</evidence>